<protein>
    <submittedName>
        <fullName evidence="2">Protein nen4</fullName>
    </submittedName>
</protein>
<evidence type="ECO:0000313" key="3">
    <source>
        <dbReference type="Proteomes" id="UP000187609"/>
    </source>
</evidence>
<sequence>MEMMIDGEGEAIVFFDLETTFQDRVLLEFGAIFVCPRRLIELDSYSTLIRPADPSFLDTFSGHHGITSADLASAPLFSQVADDIYQILNGRIWAGHNIKEFDCPLIKEAFTEIGWRAPRCRQLIDSLPLLTEWFGRRAGNMKLSSLSAYFRFEEQPHRSLPDVRMNLEVLKHCGAVLFLESIFPQVLQSSWISPEEVSSTFAIPYDGNPRIIHIMHNDIDLKLHCSRLKVQLGIRKTDDANRRLTFVVGASSRLREVLDKCDILVEQWYKDRGGDSEWLPVVNRKYQSVRLRLKSGVDGNTVHWRTQIERYHYESSTFQRVESSNFDSAELASLFNPGTYVDAFFSLETFDYMEKVGIGLVADKLIILHQ</sequence>
<dbReference type="KEGG" id="nau:109241227"/>
<dbReference type="Gramene" id="OIT37110">
    <property type="protein sequence ID" value="OIT37110"/>
    <property type="gene ID" value="A4A49_07636"/>
</dbReference>
<dbReference type="GeneID" id="109241227"/>
<dbReference type="OrthoDB" id="2018529at2759"/>
<dbReference type="GO" id="GO:0008408">
    <property type="term" value="F:3'-5' exonuclease activity"/>
    <property type="evidence" value="ECO:0007669"/>
    <property type="project" value="TreeGrafter"/>
</dbReference>
<dbReference type="SUPFAM" id="SSF53098">
    <property type="entry name" value="Ribonuclease H-like"/>
    <property type="match status" value="1"/>
</dbReference>
<proteinExistence type="predicted"/>
<evidence type="ECO:0000313" key="2">
    <source>
        <dbReference type="EMBL" id="OIT37110.1"/>
    </source>
</evidence>
<dbReference type="InterPro" id="IPR013520">
    <property type="entry name" value="Ribonucl_H"/>
</dbReference>
<dbReference type="InterPro" id="IPR036397">
    <property type="entry name" value="RNaseH_sf"/>
</dbReference>
<dbReference type="GO" id="GO:0003676">
    <property type="term" value="F:nucleic acid binding"/>
    <property type="evidence" value="ECO:0007669"/>
    <property type="project" value="InterPro"/>
</dbReference>
<name>A0A314L673_NICAT</name>
<dbReference type="PANTHER" id="PTHR30231:SF35">
    <property type="entry name" value="PROTEIN NEN1-LIKE ISOFORM X1"/>
    <property type="match status" value="1"/>
</dbReference>
<dbReference type="STRING" id="49451.A0A314L673"/>
<comment type="caution">
    <text evidence="2">The sequence shown here is derived from an EMBL/GenBank/DDBJ whole genome shotgun (WGS) entry which is preliminary data.</text>
</comment>
<dbReference type="AlphaFoldDB" id="A0A314L673"/>
<keyword evidence="3" id="KW-1185">Reference proteome</keyword>
<dbReference type="Pfam" id="PF00929">
    <property type="entry name" value="RNase_T"/>
    <property type="match status" value="1"/>
</dbReference>
<dbReference type="PANTHER" id="PTHR30231">
    <property type="entry name" value="DNA POLYMERASE III SUBUNIT EPSILON"/>
    <property type="match status" value="1"/>
</dbReference>
<dbReference type="SMART" id="SM00479">
    <property type="entry name" value="EXOIII"/>
    <property type="match status" value="1"/>
</dbReference>
<dbReference type="EMBL" id="MJEQ01000351">
    <property type="protein sequence ID" value="OIT37110.1"/>
    <property type="molecule type" value="Genomic_DNA"/>
</dbReference>
<dbReference type="InterPro" id="IPR012337">
    <property type="entry name" value="RNaseH-like_sf"/>
</dbReference>
<dbReference type="Proteomes" id="UP000187609">
    <property type="component" value="Unassembled WGS sequence"/>
</dbReference>
<accession>A0A314L673</accession>
<evidence type="ECO:0000259" key="1">
    <source>
        <dbReference type="SMART" id="SM00479"/>
    </source>
</evidence>
<dbReference type="CDD" id="cd06127">
    <property type="entry name" value="DEDDh"/>
    <property type="match status" value="1"/>
</dbReference>
<dbReference type="Gene3D" id="3.30.420.10">
    <property type="entry name" value="Ribonuclease H-like superfamily/Ribonuclease H"/>
    <property type="match status" value="1"/>
</dbReference>
<reference evidence="2" key="1">
    <citation type="submission" date="2016-11" db="EMBL/GenBank/DDBJ databases">
        <title>The genome of Nicotiana attenuata.</title>
        <authorList>
            <person name="Xu S."/>
            <person name="Brockmoeller T."/>
            <person name="Gaquerel E."/>
            <person name="Navarro A."/>
            <person name="Kuhl H."/>
            <person name="Gase K."/>
            <person name="Ling Z."/>
            <person name="Zhou W."/>
            <person name="Kreitzer C."/>
            <person name="Stanke M."/>
            <person name="Tang H."/>
            <person name="Lyons E."/>
            <person name="Pandey P."/>
            <person name="Pandey S.P."/>
            <person name="Timmermann B."/>
            <person name="Baldwin I.T."/>
        </authorList>
    </citation>
    <scope>NUCLEOTIDE SEQUENCE [LARGE SCALE GENOMIC DNA]</scope>
    <source>
        <strain evidence="2">UT</strain>
    </source>
</reference>
<feature type="domain" description="Exonuclease" evidence="1">
    <location>
        <begin position="11"/>
        <end position="179"/>
    </location>
</feature>
<gene>
    <name evidence="2" type="primary">NEN4_0</name>
    <name evidence="2" type="ORF">A4A49_07636</name>
</gene>
<dbReference type="SMR" id="A0A314L673"/>
<organism evidence="2 3">
    <name type="scientific">Nicotiana attenuata</name>
    <name type="common">Coyote tobacco</name>
    <dbReference type="NCBI Taxonomy" id="49451"/>
    <lineage>
        <taxon>Eukaryota</taxon>
        <taxon>Viridiplantae</taxon>
        <taxon>Streptophyta</taxon>
        <taxon>Embryophyta</taxon>
        <taxon>Tracheophyta</taxon>
        <taxon>Spermatophyta</taxon>
        <taxon>Magnoliopsida</taxon>
        <taxon>eudicotyledons</taxon>
        <taxon>Gunneridae</taxon>
        <taxon>Pentapetalae</taxon>
        <taxon>asterids</taxon>
        <taxon>lamiids</taxon>
        <taxon>Solanales</taxon>
        <taxon>Solanaceae</taxon>
        <taxon>Nicotianoideae</taxon>
        <taxon>Nicotianeae</taxon>
        <taxon>Nicotiana</taxon>
    </lineage>
</organism>